<evidence type="ECO:0000256" key="1">
    <source>
        <dbReference type="PROSITE-ProRule" id="PRU00339"/>
    </source>
</evidence>
<dbReference type="Proteomes" id="UP000293562">
    <property type="component" value="Unassembled WGS sequence"/>
</dbReference>
<dbReference type="Pfam" id="PF13174">
    <property type="entry name" value="TPR_6"/>
    <property type="match status" value="1"/>
</dbReference>
<accession>A0A4Q7V9W5</accession>
<organism evidence="2 3">
    <name type="scientific">Ancylomarina subtilis</name>
    <dbReference type="NCBI Taxonomy" id="1639035"/>
    <lineage>
        <taxon>Bacteria</taxon>
        <taxon>Pseudomonadati</taxon>
        <taxon>Bacteroidota</taxon>
        <taxon>Bacteroidia</taxon>
        <taxon>Marinilabiliales</taxon>
        <taxon>Marinifilaceae</taxon>
        <taxon>Ancylomarina</taxon>
    </lineage>
</organism>
<sequence length="1187" mass="138499">MNKGKINIAVLSLVIILFSIACSNQKNTFVSRQYHALTTYYNVFFNGKESLKAGKKKIEEGIEYNYTLVLPVFDYEDANARALAAGDIDNAIEKATKAIKLHSITRKPKRKKGKQSDKYKEFRKKREFNSWIEDCYLLLGKAQFYKGDYRTAEKALMQGLKDFPESKLKSEFQIELARCEIYQENYSGAVNLLDEVNALPKLSRNSRQEVAALLADIGIREKNYGAAISNLQTAIELQTTKRIKAKYYYILGQLYLKLDQASNASDAFQRLIQLHSTYEMAFNAKISQALTYSGSENGMEIRKQLNKMLKDQKNADYRDQIYFALAEMDMKDGDKNSALANYWNSTRESVDNVNQKAVSFIKLADQYFADLNYKKAQICYDSSMVYLDQNYPNYNAISVRVGNLTDLVNHLNTIEREDSLQQIARMSEKERDFLIRNLIDKELEKEEAIKLAEAESRADKTFFTQNNMVGNFRSNNSNQTQGNWYFYNPTTVGLGKSEFQRKWGRRKLADNWRRKNKSIATGDDFNETAEDINDGAEANQVKADPKSRAYYLADLPLTDDLMEKSDQKIMEALHEASFVYSERLSDKAKALETMETLLKRFPENPYLLSAYYQCYSLCVQNGNLSKSDYYKNRILTEFADTDYAKAIKDPNYWAKIEAENKETESLYMAAYDAFQNFYYDEVVRMCEQAIEKYPESKLESNFLFLRALSIGRTQDVDEFKKVLQELIDSKPNSEIEEVARGILSTINAGSVPVRYSQEDMNKARQNRLLINWRIEDQLALEMENGSRDDLNSEKDYFKFIPDEEHYFVLLFKKRAADPNRVMFNIDQYNRSANKRNLRTDRLSLNKNDIIILVKGLKDKTEGLKYFNEIVVSDKAYKGLENIPYKNFLISVSNFETMKKDELVNEYMSFYKKHYYQKKTVLVKKEGELVDPEFEDQNFEVDSSDNHRFILLVPTRKMNVIKLKNDVFNHDKDFSVIKEPYDKTRTMIAVNNLGPQNSAMEYFNQIASDKKVFDQLAQVDYESFVIGEKNFMRFFVNRTLDKYLSFFTENYIIKAAKEKRLEKKTVEVDDGPYVYDPNIAHDFVLIFNKEGVNAKLVENGIKKYNTRTLKTERLSLDEKRDMIVVSNMRNKKQAMMYFRAIISNRNLFDQVEKSGYRNFIISKDNFEVFKNLMDTDQYLKFFSKRYLN</sequence>
<gene>
    <name evidence="2" type="ORF">EV201_2821</name>
</gene>
<feature type="repeat" description="TPR" evidence="1">
    <location>
        <begin position="245"/>
        <end position="278"/>
    </location>
</feature>
<dbReference type="PROSITE" id="PS50005">
    <property type="entry name" value="TPR"/>
    <property type="match status" value="1"/>
</dbReference>
<name>A0A4Q7V9W5_9BACT</name>
<dbReference type="InterPro" id="IPR011990">
    <property type="entry name" value="TPR-like_helical_dom_sf"/>
</dbReference>
<dbReference type="PROSITE" id="PS51257">
    <property type="entry name" value="PROKAR_LIPOPROTEIN"/>
    <property type="match status" value="1"/>
</dbReference>
<comment type="caution">
    <text evidence="2">The sequence shown here is derived from an EMBL/GenBank/DDBJ whole genome shotgun (WGS) entry which is preliminary data.</text>
</comment>
<proteinExistence type="predicted"/>
<dbReference type="SUPFAM" id="SSF48452">
    <property type="entry name" value="TPR-like"/>
    <property type="match status" value="2"/>
</dbReference>
<dbReference type="EMBL" id="SHKN01000003">
    <property type="protein sequence ID" value="RZT92350.1"/>
    <property type="molecule type" value="Genomic_DNA"/>
</dbReference>
<dbReference type="Gene3D" id="1.25.40.10">
    <property type="entry name" value="Tetratricopeptide repeat domain"/>
    <property type="match status" value="2"/>
</dbReference>
<keyword evidence="3" id="KW-1185">Reference proteome</keyword>
<protein>
    <submittedName>
        <fullName evidence="2">Tetratricopeptide repeat protein</fullName>
    </submittedName>
</protein>
<evidence type="ECO:0000313" key="3">
    <source>
        <dbReference type="Proteomes" id="UP000293562"/>
    </source>
</evidence>
<dbReference type="AlphaFoldDB" id="A0A4Q7V9W5"/>
<dbReference type="SMART" id="SM00028">
    <property type="entry name" value="TPR"/>
    <property type="match status" value="4"/>
</dbReference>
<evidence type="ECO:0000313" key="2">
    <source>
        <dbReference type="EMBL" id="RZT92350.1"/>
    </source>
</evidence>
<keyword evidence="1" id="KW-0802">TPR repeat</keyword>
<reference evidence="2 3" key="1">
    <citation type="submission" date="2019-02" db="EMBL/GenBank/DDBJ databases">
        <title>Genomic Encyclopedia of Type Strains, Phase IV (KMG-IV): sequencing the most valuable type-strain genomes for metagenomic binning, comparative biology and taxonomic classification.</title>
        <authorList>
            <person name="Goeker M."/>
        </authorList>
    </citation>
    <scope>NUCLEOTIDE SEQUENCE [LARGE SCALE GENOMIC DNA]</scope>
    <source>
        <strain evidence="2 3">DSM 28825</strain>
    </source>
</reference>
<dbReference type="InterPro" id="IPR019734">
    <property type="entry name" value="TPR_rpt"/>
</dbReference>